<feature type="domain" description="EF-hand" evidence="15">
    <location>
        <begin position="531"/>
        <end position="566"/>
    </location>
</feature>
<proteinExistence type="predicted"/>
<dbReference type="GO" id="GO:0001508">
    <property type="term" value="P:action potential"/>
    <property type="evidence" value="ECO:0007669"/>
    <property type="project" value="TreeGrafter"/>
</dbReference>
<dbReference type="PROSITE" id="PS50222">
    <property type="entry name" value="EF_HAND_2"/>
    <property type="match status" value="2"/>
</dbReference>
<dbReference type="InterPro" id="IPR005821">
    <property type="entry name" value="Ion_trans_dom"/>
</dbReference>
<dbReference type="InterPro" id="IPR027359">
    <property type="entry name" value="Volt_channel_dom_sf"/>
</dbReference>
<dbReference type="InterPro" id="IPR002048">
    <property type="entry name" value="EF_hand_dom"/>
</dbReference>
<dbReference type="SMART" id="SM00054">
    <property type="entry name" value="EFh"/>
    <property type="match status" value="2"/>
</dbReference>
<dbReference type="Gene3D" id="1.10.287.70">
    <property type="match status" value="1"/>
</dbReference>
<dbReference type="Pfam" id="PF00520">
    <property type="entry name" value="Ion_trans"/>
    <property type="match status" value="1"/>
</dbReference>
<name>A0A812UNF2_9DINO</name>
<keyword evidence="6" id="KW-0106">Calcium</keyword>
<feature type="compositionally biased region" description="Polar residues" evidence="13">
    <location>
        <begin position="81"/>
        <end position="90"/>
    </location>
</feature>
<keyword evidence="3" id="KW-0633">Potassium transport</keyword>
<dbReference type="GO" id="GO:0005509">
    <property type="term" value="F:calcium ion binding"/>
    <property type="evidence" value="ECO:0007669"/>
    <property type="project" value="InterPro"/>
</dbReference>
<evidence type="ECO:0000256" key="9">
    <source>
        <dbReference type="ARBA" id="ARBA00022989"/>
    </source>
</evidence>
<dbReference type="EMBL" id="CAJNDS010002716">
    <property type="protein sequence ID" value="CAE7571722.1"/>
    <property type="molecule type" value="Genomic_DNA"/>
</dbReference>
<evidence type="ECO:0000256" key="8">
    <source>
        <dbReference type="ARBA" id="ARBA00022958"/>
    </source>
</evidence>
<keyword evidence="17" id="KW-1185">Reference proteome</keyword>
<reference evidence="16" key="1">
    <citation type="submission" date="2021-02" db="EMBL/GenBank/DDBJ databases">
        <authorList>
            <person name="Dougan E. K."/>
            <person name="Rhodes N."/>
            <person name="Thang M."/>
            <person name="Chan C."/>
        </authorList>
    </citation>
    <scope>NUCLEOTIDE SEQUENCE</scope>
</reference>
<feature type="region of interest" description="Disordered" evidence="13">
    <location>
        <begin position="204"/>
        <end position="256"/>
    </location>
</feature>
<evidence type="ECO:0000256" key="3">
    <source>
        <dbReference type="ARBA" id="ARBA00022538"/>
    </source>
</evidence>
<feature type="transmembrane region" description="Helical" evidence="14">
    <location>
        <begin position="482"/>
        <end position="505"/>
    </location>
</feature>
<evidence type="ECO:0000256" key="2">
    <source>
        <dbReference type="ARBA" id="ARBA00022448"/>
    </source>
</evidence>
<keyword evidence="2" id="KW-0813">Transport</keyword>
<keyword evidence="8" id="KW-0630">Potassium</keyword>
<evidence type="ECO:0000256" key="13">
    <source>
        <dbReference type="SAM" id="MobiDB-lite"/>
    </source>
</evidence>
<evidence type="ECO:0000256" key="1">
    <source>
        <dbReference type="ARBA" id="ARBA00004141"/>
    </source>
</evidence>
<dbReference type="InterPro" id="IPR018247">
    <property type="entry name" value="EF_Hand_1_Ca_BS"/>
</dbReference>
<dbReference type="InterPro" id="IPR028325">
    <property type="entry name" value="VG_K_chnl"/>
</dbReference>
<evidence type="ECO:0000256" key="4">
    <source>
        <dbReference type="ARBA" id="ARBA00022692"/>
    </source>
</evidence>
<dbReference type="SUPFAM" id="SSF81324">
    <property type="entry name" value="Voltage-gated potassium channels"/>
    <property type="match status" value="1"/>
</dbReference>
<protein>
    <submittedName>
        <fullName evidence="16">KCNB2 protein</fullName>
    </submittedName>
</protein>
<accession>A0A812UNF2</accession>
<dbReference type="Pfam" id="PF13499">
    <property type="entry name" value="EF-hand_7"/>
    <property type="match status" value="1"/>
</dbReference>
<organism evidence="16 17">
    <name type="scientific">Symbiodinium natans</name>
    <dbReference type="NCBI Taxonomy" id="878477"/>
    <lineage>
        <taxon>Eukaryota</taxon>
        <taxon>Sar</taxon>
        <taxon>Alveolata</taxon>
        <taxon>Dinophyceae</taxon>
        <taxon>Suessiales</taxon>
        <taxon>Symbiodiniaceae</taxon>
        <taxon>Symbiodinium</taxon>
    </lineage>
</organism>
<dbReference type="Gene3D" id="1.10.238.10">
    <property type="entry name" value="EF-hand"/>
    <property type="match status" value="1"/>
</dbReference>
<dbReference type="PROSITE" id="PS00018">
    <property type="entry name" value="EF_HAND_1"/>
    <property type="match status" value="1"/>
</dbReference>
<keyword evidence="9 14" id="KW-1133">Transmembrane helix</keyword>
<gene>
    <name evidence="16" type="primary">KCNB2</name>
    <name evidence="16" type="ORF">SNAT2548_LOCUS32575</name>
</gene>
<sequence>MDGKTAELDISFREHFDTLISKLRAELLHHYDRDVASRPEPESENQVDTEVVQIVQVMPGMSASKGNGSDGSDSEQMEEPQIQSLHQSGLETGPPPQPESCHSAPRPLVVPMHDSSDESEDEVSESSLGDGELKTPKKKTLPVNPCRPELPDLPQEDAIAAPKATPKMLLVSQVAPSSMEHLPLPNTLETQDSARMETLRVQAVASQGHRPSVNSAMNSSRRGNPTDSESSFESSSDDEDGLYPDGHTPSNSRLTKKRISNASMADFFKREPAVSRVWLFLEDPDSSRAAYWFATLSNQFICLSIIFTIWQASDHPPFSALAEGVIQIAVEVLLLLEFTTRWIASSGPKRDVMKNPYNVIDIAAFVPTIVRLAVGVETPSAAENPPAHYLLVCFVPVVRQLKLIRRFQKLQLLLHVLTTVIDALKLLLFMVCLIVLFFAAVLYIVEPQTAIDTLPTSIWLCIVTVTTVGYGDVAPSTWPGRIVAGTLCFISVLFMAMPLSVLGNAMSQTWADRHRILLMTRTRSRLKNLGYSAHDMPKLFKKFDTDNNGELELEEFCDLVAKMKVGVKPHEASELFMAFDDDGNGGIDEREFMKALFPLDYRRMYRRASGMTFGA</sequence>
<dbReference type="GO" id="GO:0008076">
    <property type="term" value="C:voltage-gated potassium channel complex"/>
    <property type="evidence" value="ECO:0007669"/>
    <property type="project" value="InterPro"/>
</dbReference>
<evidence type="ECO:0000256" key="10">
    <source>
        <dbReference type="ARBA" id="ARBA00023065"/>
    </source>
</evidence>
<evidence type="ECO:0000313" key="16">
    <source>
        <dbReference type="EMBL" id="CAE7571722.1"/>
    </source>
</evidence>
<keyword evidence="11 14" id="KW-0472">Membrane</keyword>
<dbReference type="OrthoDB" id="26525at2759"/>
<evidence type="ECO:0000256" key="12">
    <source>
        <dbReference type="ARBA" id="ARBA00023303"/>
    </source>
</evidence>
<comment type="subcellular location">
    <subcellularLocation>
        <location evidence="1">Membrane</location>
        <topology evidence="1">Multi-pass membrane protein</topology>
    </subcellularLocation>
</comment>
<keyword evidence="10" id="KW-0406">Ion transport</keyword>
<keyword evidence="5" id="KW-0631">Potassium channel</keyword>
<keyword evidence="7" id="KW-0851">Voltage-gated channel</keyword>
<dbReference type="PRINTS" id="PR00169">
    <property type="entry name" value="KCHANNEL"/>
</dbReference>
<comment type="caution">
    <text evidence="16">The sequence shown here is derived from an EMBL/GenBank/DDBJ whole genome shotgun (WGS) entry which is preliminary data.</text>
</comment>
<evidence type="ECO:0000313" key="17">
    <source>
        <dbReference type="Proteomes" id="UP000604046"/>
    </source>
</evidence>
<evidence type="ECO:0000256" key="7">
    <source>
        <dbReference type="ARBA" id="ARBA00022882"/>
    </source>
</evidence>
<dbReference type="Proteomes" id="UP000604046">
    <property type="component" value="Unassembled WGS sequence"/>
</dbReference>
<dbReference type="PANTHER" id="PTHR11537">
    <property type="entry name" value="VOLTAGE-GATED POTASSIUM CHANNEL"/>
    <property type="match status" value="1"/>
</dbReference>
<dbReference type="CDD" id="cd00051">
    <property type="entry name" value="EFh"/>
    <property type="match status" value="1"/>
</dbReference>
<dbReference type="PANTHER" id="PTHR11537:SF254">
    <property type="entry name" value="POTASSIUM VOLTAGE-GATED CHANNEL PROTEIN SHAB"/>
    <property type="match status" value="1"/>
</dbReference>
<feature type="compositionally biased region" description="Polar residues" evidence="13">
    <location>
        <begin position="212"/>
        <end position="226"/>
    </location>
</feature>
<keyword evidence="12" id="KW-0407">Ion channel</keyword>
<dbReference type="Gene3D" id="1.20.120.350">
    <property type="entry name" value="Voltage-gated potassium channels. Chain C"/>
    <property type="match status" value="1"/>
</dbReference>
<dbReference type="InterPro" id="IPR011992">
    <property type="entry name" value="EF-hand-dom_pair"/>
</dbReference>
<evidence type="ECO:0000256" key="6">
    <source>
        <dbReference type="ARBA" id="ARBA00022837"/>
    </source>
</evidence>
<dbReference type="SUPFAM" id="SSF47473">
    <property type="entry name" value="EF-hand"/>
    <property type="match status" value="1"/>
</dbReference>
<evidence type="ECO:0000256" key="5">
    <source>
        <dbReference type="ARBA" id="ARBA00022826"/>
    </source>
</evidence>
<dbReference type="GO" id="GO:0005249">
    <property type="term" value="F:voltage-gated potassium channel activity"/>
    <property type="evidence" value="ECO:0007669"/>
    <property type="project" value="InterPro"/>
</dbReference>
<evidence type="ECO:0000259" key="15">
    <source>
        <dbReference type="PROSITE" id="PS50222"/>
    </source>
</evidence>
<keyword evidence="4 14" id="KW-0812">Transmembrane</keyword>
<feature type="region of interest" description="Disordered" evidence="13">
    <location>
        <begin position="61"/>
        <end position="153"/>
    </location>
</feature>
<dbReference type="AlphaFoldDB" id="A0A812UNF2"/>
<evidence type="ECO:0000256" key="11">
    <source>
        <dbReference type="ARBA" id="ARBA00023136"/>
    </source>
</evidence>
<evidence type="ECO:0000256" key="14">
    <source>
        <dbReference type="SAM" id="Phobius"/>
    </source>
</evidence>
<feature type="domain" description="EF-hand" evidence="15">
    <location>
        <begin position="567"/>
        <end position="602"/>
    </location>
</feature>
<feature type="transmembrane region" description="Helical" evidence="14">
    <location>
        <begin position="426"/>
        <end position="445"/>
    </location>
</feature>